<dbReference type="RefSeq" id="WP_259198112.1">
    <property type="nucleotide sequence ID" value="NZ_JANUXY010000001.1"/>
</dbReference>
<gene>
    <name evidence="2" type="ORF">NXS11_01640</name>
</gene>
<comment type="caution">
    <text evidence="2">The sequence shown here is derived from an EMBL/GenBank/DDBJ whole genome shotgun (WGS) entry which is preliminary data.</text>
</comment>
<evidence type="ECO:0000313" key="3">
    <source>
        <dbReference type="Proteomes" id="UP001205609"/>
    </source>
</evidence>
<proteinExistence type="predicted"/>
<keyword evidence="3" id="KW-1185">Reference proteome</keyword>
<keyword evidence="1" id="KW-0472">Membrane</keyword>
<feature type="transmembrane region" description="Helical" evidence="1">
    <location>
        <begin position="57"/>
        <end position="77"/>
    </location>
</feature>
<keyword evidence="1" id="KW-1133">Transmembrane helix</keyword>
<dbReference type="Proteomes" id="UP001205609">
    <property type="component" value="Unassembled WGS sequence"/>
</dbReference>
<accession>A0ABT2EZX9</accession>
<dbReference type="EMBL" id="JANUXY010000001">
    <property type="protein sequence ID" value="MCS4485591.1"/>
    <property type="molecule type" value="Genomic_DNA"/>
</dbReference>
<evidence type="ECO:0000256" key="1">
    <source>
        <dbReference type="SAM" id="Phobius"/>
    </source>
</evidence>
<feature type="transmembrane region" description="Helical" evidence="1">
    <location>
        <begin position="225"/>
        <end position="249"/>
    </location>
</feature>
<name>A0ABT2EZX9_9STAP</name>
<reference evidence="2 3" key="1">
    <citation type="journal article" date="2023" name="Int. J. Syst. Evol. Microbiol.">
        <title>Streptococcus sciuri sp. nov., Staphylococcus marylandisciuri sp. nov. and Staphylococcus americanisciuri sp. nov., isolated from faeces of eastern grey squirrel (Sciurus carolinensis).</title>
        <authorList>
            <person name="Volokhov D.V."/>
            <person name="Zagorodnyaya T.A."/>
            <person name="Furtak V.A."/>
            <person name="Nattanmai G."/>
            <person name="Randall L."/>
            <person name="Jose S."/>
            <person name="Gao Y."/>
            <person name="Eisenberg T."/>
            <person name="Delmonte P."/>
            <person name="Blom J."/>
            <person name="Mitchell K.K."/>
        </authorList>
    </citation>
    <scope>NUCLEOTIDE SEQUENCE [LARGE SCALE GENOMIC DNA]</scope>
    <source>
        <strain evidence="2 3">GRT3</strain>
    </source>
</reference>
<sequence>MKPLKYENDDYEILVQNHVFIKDKKAKNYYRNDISSLNKSMRECLIEYHEKISDRTFIIYIAFMLVMIIANYIHLLYLQRVLIPDANNISIVIIVVYFVFNIILHEIGHIYSLKYFGRSYDKLGVKLNFYVFPAFYVQMNETYMLSKNDKIIVHSFGLFINFTLINVFQLLNMLFINNYTLSLSYLLFSSTMIWNIVPILNSDGYKIMLAFLSLDEFSNITKNHWIVILFQIIGLSIAINTLIHWIIFWGKYFGL</sequence>
<keyword evidence="1" id="KW-0812">Transmembrane</keyword>
<feature type="transmembrane region" description="Helical" evidence="1">
    <location>
        <begin position="183"/>
        <end position="205"/>
    </location>
</feature>
<protein>
    <submittedName>
        <fullName evidence="2">Peptidase</fullName>
    </submittedName>
</protein>
<evidence type="ECO:0000313" key="2">
    <source>
        <dbReference type="EMBL" id="MCS4485591.1"/>
    </source>
</evidence>
<feature type="transmembrane region" description="Helical" evidence="1">
    <location>
        <begin position="89"/>
        <end position="111"/>
    </location>
</feature>
<organism evidence="2 3">
    <name type="scientific">Staphylococcus americanisciuri</name>
    <dbReference type="NCBI Taxonomy" id="2973940"/>
    <lineage>
        <taxon>Bacteria</taxon>
        <taxon>Bacillati</taxon>
        <taxon>Bacillota</taxon>
        <taxon>Bacilli</taxon>
        <taxon>Bacillales</taxon>
        <taxon>Staphylococcaceae</taxon>
        <taxon>Staphylococcus</taxon>
    </lineage>
</organism>
<feature type="transmembrane region" description="Helical" evidence="1">
    <location>
        <begin position="151"/>
        <end position="171"/>
    </location>
</feature>